<keyword evidence="3" id="KW-1185">Reference proteome</keyword>
<gene>
    <name evidence="2" type="ORF">PCOR1329_LOCUS50608</name>
</gene>
<dbReference type="EMBL" id="CAUYUJ010016127">
    <property type="protein sequence ID" value="CAK0862107.1"/>
    <property type="molecule type" value="Genomic_DNA"/>
</dbReference>
<organism evidence="2 3">
    <name type="scientific">Prorocentrum cordatum</name>
    <dbReference type="NCBI Taxonomy" id="2364126"/>
    <lineage>
        <taxon>Eukaryota</taxon>
        <taxon>Sar</taxon>
        <taxon>Alveolata</taxon>
        <taxon>Dinophyceae</taxon>
        <taxon>Prorocentrales</taxon>
        <taxon>Prorocentraceae</taxon>
        <taxon>Prorocentrum</taxon>
    </lineage>
</organism>
<feature type="non-terminal residue" evidence="2">
    <location>
        <position position="1"/>
    </location>
</feature>
<evidence type="ECO:0000313" key="2">
    <source>
        <dbReference type="EMBL" id="CAK0862107.1"/>
    </source>
</evidence>
<proteinExistence type="predicted"/>
<comment type="caution">
    <text evidence="2">The sequence shown here is derived from an EMBL/GenBank/DDBJ whole genome shotgun (WGS) entry which is preliminary data.</text>
</comment>
<evidence type="ECO:0000256" key="1">
    <source>
        <dbReference type="SAM" id="MobiDB-lite"/>
    </source>
</evidence>
<reference evidence="2" key="1">
    <citation type="submission" date="2023-10" db="EMBL/GenBank/DDBJ databases">
        <authorList>
            <person name="Chen Y."/>
            <person name="Shah S."/>
            <person name="Dougan E. K."/>
            <person name="Thang M."/>
            <person name="Chan C."/>
        </authorList>
    </citation>
    <scope>NUCLEOTIDE SEQUENCE [LARGE SCALE GENOMIC DNA]</scope>
</reference>
<feature type="region of interest" description="Disordered" evidence="1">
    <location>
        <begin position="1"/>
        <end position="50"/>
    </location>
</feature>
<dbReference type="Proteomes" id="UP001189429">
    <property type="component" value="Unassembled WGS sequence"/>
</dbReference>
<feature type="region of interest" description="Disordered" evidence="1">
    <location>
        <begin position="85"/>
        <end position="111"/>
    </location>
</feature>
<evidence type="ECO:0000313" key="3">
    <source>
        <dbReference type="Proteomes" id="UP001189429"/>
    </source>
</evidence>
<feature type="compositionally biased region" description="Basic and acidic residues" evidence="1">
    <location>
        <begin position="1"/>
        <end position="20"/>
    </location>
</feature>
<accession>A0ABN9USN6</accession>
<name>A0ABN9USN6_9DINO</name>
<sequence length="135" mass="14678">LTTFFERGERQGTCRARAEELPLGPPPLSAGRLPPPLCASARPEAKERPERGAVRGRWFLFLSRRSRAARLDRPRVECRALYARAGPTGRGGERQAEQGLDGVGRGGSSVGASFRTQRIVNQFTVEASSTCVVAQ</sequence>
<protein>
    <submittedName>
        <fullName evidence="2">Uncharacterized protein</fullName>
    </submittedName>
</protein>
<feature type="compositionally biased region" description="Pro residues" evidence="1">
    <location>
        <begin position="23"/>
        <end position="37"/>
    </location>
</feature>